<gene>
    <name evidence="1" type="ORF">CR513_52551</name>
</gene>
<evidence type="ECO:0000313" key="1">
    <source>
        <dbReference type="EMBL" id="RDX68462.1"/>
    </source>
</evidence>
<dbReference type="EMBL" id="QJKJ01012532">
    <property type="protein sequence ID" value="RDX68462.1"/>
    <property type="molecule type" value="Genomic_DNA"/>
</dbReference>
<organism evidence="1 2">
    <name type="scientific">Mucuna pruriens</name>
    <name type="common">Velvet bean</name>
    <name type="synonym">Dolichos pruriens</name>
    <dbReference type="NCBI Taxonomy" id="157652"/>
    <lineage>
        <taxon>Eukaryota</taxon>
        <taxon>Viridiplantae</taxon>
        <taxon>Streptophyta</taxon>
        <taxon>Embryophyta</taxon>
        <taxon>Tracheophyta</taxon>
        <taxon>Spermatophyta</taxon>
        <taxon>Magnoliopsida</taxon>
        <taxon>eudicotyledons</taxon>
        <taxon>Gunneridae</taxon>
        <taxon>Pentapetalae</taxon>
        <taxon>rosids</taxon>
        <taxon>fabids</taxon>
        <taxon>Fabales</taxon>
        <taxon>Fabaceae</taxon>
        <taxon>Papilionoideae</taxon>
        <taxon>50 kb inversion clade</taxon>
        <taxon>NPAAA clade</taxon>
        <taxon>indigoferoid/millettioid clade</taxon>
        <taxon>Phaseoleae</taxon>
        <taxon>Mucuna</taxon>
    </lineage>
</organism>
<keyword evidence="2" id="KW-1185">Reference proteome</keyword>
<reference evidence="1" key="1">
    <citation type="submission" date="2018-05" db="EMBL/GenBank/DDBJ databases">
        <title>Draft genome of Mucuna pruriens seed.</title>
        <authorList>
            <person name="Nnadi N.E."/>
            <person name="Vos R."/>
            <person name="Hasami M.H."/>
            <person name="Devisetty U.K."/>
            <person name="Aguiy J.C."/>
        </authorList>
    </citation>
    <scope>NUCLEOTIDE SEQUENCE [LARGE SCALE GENOMIC DNA]</scope>
    <source>
        <strain evidence="1">JCA_2017</strain>
    </source>
</reference>
<accession>A0A371ER23</accession>
<sequence length="71" mass="8041">MDVTFLESKTYFSTPNIEGHDGDALVEIDDNLAKVKKAKYLIANHVSSQRLLDQPKVPSKIQEALKDLKWV</sequence>
<dbReference type="Proteomes" id="UP000257109">
    <property type="component" value="Unassembled WGS sequence"/>
</dbReference>
<proteinExistence type="predicted"/>
<evidence type="ECO:0000313" key="2">
    <source>
        <dbReference type="Proteomes" id="UP000257109"/>
    </source>
</evidence>
<dbReference type="AlphaFoldDB" id="A0A371ER23"/>
<protein>
    <submittedName>
        <fullName evidence="1">Uncharacterized protein</fullName>
    </submittedName>
</protein>
<name>A0A371ER23_MUCPR</name>
<feature type="non-terminal residue" evidence="1">
    <location>
        <position position="71"/>
    </location>
</feature>
<comment type="caution">
    <text evidence="1">The sequence shown here is derived from an EMBL/GenBank/DDBJ whole genome shotgun (WGS) entry which is preliminary data.</text>
</comment>